<evidence type="ECO:0000256" key="4">
    <source>
        <dbReference type="PIRNR" id="PIRNR015947"/>
    </source>
</evidence>
<dbReference type="InterPro" id="IPR040623">
    <property type="entry name" value="RPN2_C"/>
</dbReference>
<keyword evidence="9" id="KW-1185">Reference proteome</keyword>
<gene>
    <name evidence="8" type="ORF">WJX81_001983</name>
</gene>
<evidence type="ECO:0000256" key="2">
    <source>
        <dbReference type="ARBA" id="ARBA00022737"/>
    </source>
</evidence>
<dbReference type="Proteomes" id="UP001445335">
    <property type="component" value="Unassembled WGS sequence"/>
</dbReference>
<organism evidence="8 9">
    <name type="scientific">Elliptochloris bilobata</name>
    <dbReference type="NCBI Taxonomy" id="381761"/>
    <lineage>
        <taxon>Eukaryota</taxon>
        <taxon>Viridiplantae</taxon>
        <taxon>Chlorophyta</taxon>
        <taxon>core chlorophytes</taxon>
        <taxon>Trebouxiophyceae</taxon>
        <taxon>Trebouxiophyceae incertae sedis</taxon>
        <taxon>Elliptochloris clade</taxon>
        <taxon>Elliptochloris</taxon>
    </lineage>
</organism>
<comment type="subunit">
    <text evidence="4">Component of the 19S regulatory particle (RP/PA700) base subcomplex of the 26S proteasome. The 26S proteasome is composed of a core protease (CP), known as the 20S proteasome, capped at one or both ends by the 19S regulatory particle (RP/PA700).</text>
</comment>
<feature type="compositionally biased region" description="Pro residues" evidence="5">
    <location>
        <begin position="1081"/>
        <end position="1090"/>
    </location>
</feature>
<dbReference type="EMBL" id="JALJOU010000004">
    <property type="protein sequence ID" value="KAK9844017.1"/>
    <property type="molecule type" value="Genomic_DNA"/>
</dbReference>
<feature type="compositionally biased region" description="Low complexity" evidence="5">
    <location>
        <begin position="332"/>
        <end position="349"/>
    </location>
</feature>
<dbReference type="InterPro" id="IPR002015">
    <property type="entry name" value="Proteasome/cyclosome_rpt"/>
</dbReference>
<comment type="similarity">
    <text evidence="1 4">Belongs to the proteasome subunit S1 family.</text>
</comment>
<dbReference type="InterPro" id="IPR011989">
    <property type="entry name" value="ARM-like"/>
</dbReference>
<reference evidence="8 9" key="1">
    <citation type="journal article" date="2024" name="Nat. Commun.">
        <title>Phylogenomics reveals the evolutionary origins of lichenization in chlorophyte algae.</title>
        <authorList>
            <person name="Puginier C."/>
            <person name="Libourel C."/>
            <person name="Otte J."/>
            <person name="Skaloud P."/>
            <person name="Haon M."/>
            <person name="Grisel S."/>
            <person name="Petersen M."/>
            <person name="Berrin J.G."/>
            <person name="Delaux P.M."/>
            <person name="Dal Grande F."/>
            <person name="Keller J."/>
        </authorList>
    </citation>
    <scope>NUCLEOTIDE SEQUENCE [LARGE SCALE GENOMIC DNA]</scope>
    <source>
        <strain evidence="8 9">SAG 245.80</strain>
    </source>
</reference>
<feature type="region of interest" description="Disordered" evidence="5">
    <location>
        <begin position="1049"/>
        <end position="1090"/>
    </location>
</feature>
<evidence type="ECO:0000313" key="8">
    <source>
        <dbReference type="EMBL" id="KAK9844017.1"/>
    </source>
</evidence>
<comment type="caution">
    <text evidence="8">The sequence shown here is derived from an EMBL/GenBank/DDBJ whole genome shotgun (WGS) entry which is preliminary data.</text>
</comment>
<dbReference type="GO" id="GO:0034515">
    <property type="term" value="C:proteasome storage granule"/>
    <property type="evidence" value="ECO:0007669"/>
    <property type="project" value="TreeGrafter"/>
</dbReference>
<feature type="region of interest" description="Disordered" evidence="5">
    <location>
        <begin position="332"/>
        <end position="374"/>
    </location>
</feature>
<keyword evidence="3 4" id="KW-0647">Proteasome</keyword>
<feature type="region of interest" description="Disordered" evidence="5">
    <location>
        <begin position="909"/>
        <end position="992"/>
    </location>
</feature>
<feature type="compositionally biased region" description="Low complexity" evidence="5">
    <location>
        <begin position="959"/>
        <end position="969"/>
    </location>
</feature>
<dbReference type="PANTHER" id="PTHR10943">
    <property type="entry name" value="26S PROTEASOME NON-ATPASE REGULATORY SUBUNIT"/>
    <property type="match status" value="1"/>
</dbReference>
<dbReference type="Pfam" id="PF18004">
    <property type="entry name" value="RPN2_C"/>
    <property type="match status" value="1"/>
</dbReference>
<evidence type="ECO:0000256" key="5">
    <source>
        <dbReference type="SAM" id="MobiDB-lite"/>
    </source>
</evidence>
<dbReference type="GO" id="GO:0030234">
    <property type="term" value="F:enzyme regulator activity"/>
    <property type="evidence" value="ECO:0007669"/>
    <property type="project" value="UniProtKB-UniRule"/>
</dbReference>
<dbReference type="GO" id="GO:0042176">
    <property type="term" value="P:regulation of protein catabolic process"/>
    <property type="evidence" value="ECO:0007669"/>
    <property type="project" value="UniProtKB-UniRule"/>
</dbReference>
<dbReference type="GO" id="GO:0005634">
    <property type="term" value="C:nucleus"/>
    <property type="evidence" value="ECO:0007669"/>
    <property type="project" value="TreeGrafter"/>
</dbReference>
<dbReference type="InterPro" id="IPR016024">
    <property type="entry name" value="ARM-type_fold"/>
</dbReference>
<evidence type="ECO:0000313" key="9">
    <source>
        <dbReference type="Proteomes" id="UP001445335"/>
    </source>
</evidence>
<dbReference type="PANTHER" id="PTHR10943:SF2">
    <property type="entry name" value="26S PROTEASOME NON-ATPASE REGULATORY SUBUNIT 1"/>
    <property type="match status" value="1"/>
</dbReference>
<dbReference type="Pfam" id="PF21505">
    <property type="entry name" value="RPN2_N"/>
    <property type="match status" value="1"/>
</dbReference>
<comment type="function">
    <text evidence="4">Acts as a regulatory subunit of the 26S proteasome which is involved in the ATP-dependent degradation of ubiquitinated proteins.</text>
</comment>
<protein>
    <recommendedName>
        <fullName evidence="4">26S proteasome non-ATPase regulatory subunit 1 homolog</fullName>
    </recommendedName>
</protein>
<sequence>MALVQQPTSAANLLALLEEDDDSLRLYALQALDRVVHDFWFQIASAITSVEAFYDDEDFIHRELAALVASKVFYHLGELNDALTYALGAGALFDTNEQSEYVQTILSSCIDRYVEMRRAEAEGREAVVVDQRLTVIVERLFSRCFTDGQFEQAVGIALETRRLDKLEEAVHRSPDTVGILTYALRVSQDLVVSREFRFEVLRLLIKLYESVESPDWVSICQCLMFLDDAAEVAKILERLLKGSEDDALLAYQVCFDLFENEQQAFSLQVWSLLEHAAPRLPQAAPDAAAHAADAGAADAALPAPAAPPAPTGATSAGFTGVPAGAAPAAAAAQLDAASEPTGGPEAAGLPAGGPAGAAAAAAADSNGRGAEPMDTDGLATLAVVAHLSPEEHAQAERWSKLHGIITGVTPISLYLEFLSSHNHADRQILKNMKAVVEVRNSVCHSAVIFANAVMHAGTTVDAFLRESMDWLTRATNWAKFSATAGLGVIHRGHLAQGRNLMAPYLPPSASGSPYSEGGALYALGLIHTNHGQAIRGFLLESLRSTSHEVTQHGACLGLGLAALGTGDEEVFEDLKGVLYTDSAVAGEAAGLALGLLCVGSASDKAGELLAYAHDTQHEKIIRGVALGLAFIMYAREEGAETLVEQMTRDQDPILRFGGMYVIGLAYRGTANNAAVQKLLHFAVADVSDDVRRAAVLCLGFVLMGVPEQCPRIVALLAESYNPHLRYGAAMAVGVACAGTGMRAATDLLEPLLSDAVDFVRQGALIASALVLMQQPEAKVAALRKRVERVVGDKHEEAMARMGAIMAAGLLDAGGRNATPALRSHSGYFRRTSVVALALFTQYWYWYPLSYCISLALQPAALIGLNGDLRLPAFSVVCKCKPSLFAYPPPVTQEAAAAAAKVPTAVLSTSVRARDKAKKKEKKKAEATADAPVDAPAAMETDDSAAAAGPKEGGAGDGGAAARASANGVGTSANGARTKEAPEEPASCRVDNPGRVVPAQERFVELDPAARWVPIKPQRAAAGILVLKDRRPGEPVELVSAAAAPAPVVQQTPAPAPAPTAAPAAPARGAPPSRNTDDEVPPPEPFEYTPP</sequence>
<dbReference type="InterPro" id="IPR016642">
    <property type="entry name" value="26S_Psome_Rpn2"/>
</dbReference>
<dbReference type="Pfam" id="PF01851">
    <property type="entry name" value="PC_rep"/>
    <property type="match status" value="1"/>
</dbReference>
<proteinExistence type="inferred from homology"/>
<evidence type="ECO:0000259" key="6">
    <source>
        <dbReference type="Pfam" id="PF18004"/>
    </source>
</evidence>
<dbReference type="InterPro" id="IPR048570">
    <property type="entry name" value="PSMD1_RPN2_N"/>
</dbReference>
<dbReference type="Pfam" id="PF13646">
    <property type="entry name" value="HEAT_2"/>
    <property type="match status" value="1"/>
</dbReference>
<feature type="compositionally biased region" description="Low complexity" evidence="5">
    <location>
        <begin position="1060"/>
        <end position="1071"/>
    </location>
</feature>
<dbReference type="SUPFAM" id="SSF48371">
    <property type="entry name" value="ARM repeat"/>
    <property type="match status" value="1"/>
</dbReference>
<dbReference type="FunFam" id="1.25.10.10:FF:000017">
    <property type="entry name" value="26S proteasome non-ATPase regulatory subunit 1"/>
    <property type="match status" value="1"/>
</dbReference>
<keyword evidence="2" id="KW-0677">Repeat</keyword>
<dbReference type="AlphaFoldDB" id="A0AAW1SDH6"/>
<feature type="compositionally biased region" description="Low complexity" evidence="5">
    <location>
        <begin position="356"/>
        <end position="370"/>
    </location>
</feature>
<accession>A0AAW1SDH6</accession>
<dbReference type="PIRSF" id="PIRSF015947">
    <property type="entry name" value="26S_Psome_Rpn2"/>
    <property type="match status" value="1"/>
</dbReference>
<dbReference type="GO" id="GO:0008540">
    <property type="term" value="C:proteasome regulatory particle, base subcomplex"/>
    <property type="evidence" value="ECO:0007669"/>
    <property type="project" value="UniProtKB-UniRule"/>
</dbReference>
<evidence type="ECO:0000256" key="1">
    <source>
        <dbReference type="ARBA" id="ARBA00006308"/>
    </source>
</evidence>
<dbReference type="GO" id="GO:0043161">
    <property type="term" value="P:proteasome-mediated ubiquitin-dependent protein catabolic process"/>
    <property type="evidence" value="ECO:0007669"/>
    <property type="project" value="TreeGrafter"/>
</dbReference>
<feature type="domain" description="26S proteasome non-ATPase regulatory subunit 1/RPN2 N-terminal" evidence="7">
    <location>
        <begin position="8"/>
        <end position="274"/>
    </location>
</feature>
<dbReference type="Gene3D" id="1.25.10.10">
    <property type="entry name" value="Leucine-rich Repeat Variant"/>
    <property type="match status" value="1"/>
</dbReference>
<evidence type="ECO:0000259" key="7">
    <source>
        <dbReference type="Pfam" id="PF21505"/>
    </source>
</evidence>
<feature type="compositionally biased region" description="Low complexity" evidence="5">
    <location>
        <begin position="927"/>
        <end position="949"/>
    </location>
</feature>
<evidence type="ECO:0000256" key="3">
    <source>
        <dbReference type="ARBA" id="ARBA00022942"/>
    </source>
</evidence>
<feature type="domain" description="26S proteasome regulatory subunit RPN2 C-terminal" evidence="6">
    <location>
        <begin position="860"/>
        <end position="1038"/>
    </location>
</feature>
<name>A0AAW1SDH6_9CHLO</name>